<dbReference type="EMBL" id="CAMPGE010000605">
    <property type="protein sequence ID" value="CAI2359357.1"/>
    <property type="molecule type" value="Genomic_DNA"/>
</dbReference>
<organism evidence="2 3">
    <name type="scientific">Euplotes crassus</name>
    <dbReference type="NCBI Taxonomy" id="5936"/>
    <lineage>
        <taxon>Eukaryota</taxon>
        <taxon>Sar</taxon>
        <taxon>Alveolata</taxon>
        <taxon>Ciliophora</taxon>
        <taxon>Intramacronucleata</taxon>
        <taxon>Spirotrichea</taxon>
        <taxon>Hypotrichia</taxon>
        <taxon>Euplotida</taxon>
        <taxon>Euplotidae</taxon>
        <taxon>Moneuplotes</taxon>
    </lineage>
</organism>
<feature type="region of interest" description="Disordered" evidence="1">
    <location>
        <begin position="590"/>
        <end position="617"/>
    </location>
</feature>
<protein>
    <submittedName>
        <fullName evidence="2">Uncharacterized protein</fullName>
    </submittedName>
</protein>
<feature type="compositionally biased region" description="Basic and acidic residues" evidence="1">
    <location>
        <begin position="590"/>
        <end position="609"/>
    </location>
</feature>
<reference evidence="2" key="1">
    <citation type="submission" date="2023-07" db="EMBL/GenBank/DDBJ databases">
        <authorList>
            <consortium name="AG Swart"/>
            <person name="Singh M."/>
            <person name="Singh A."/>
            <person name="Seah K."/>
            <person name="Emmerich C."/>
        </authorList>
    </citation>
    <scope>NUCLEOTIDE SEQUENCE</scope>
    <source>
        <strain evidence="2">DP1</strain>
    </source>
</reference>
<feature type="compositionally biased region" description="Polar residues" evidence="1">
    <location>
        <begin position="242"/>
        <end position="253"/>
    </location>
</feature>
<feature type="region of interest" description="Disordered" evidence="1">
    <location>
        <begin position="226"/>
        <end position="255"/>
    </location>
</feature>
<accession>A0AAD1X5C8</accession>
<evidence type="ECO:0000313" key="3">
    <source>
        <dbReference type="Proteomes" id="UP001295684"/>
    </source>
</evidence>
<keyword evidence="3" id="KW-1185">Reference proteome</keyword>
<comment type="caution">
    <text evidence="2">The sequence shown here is derived from an EMBL/GenBank/DDBJ whole genome shotgun (WGS) entry which is preliminary data.</text>
</comment>
<sequence length="686" mass="80243">MFLGHIVMAQIQNQKRYEQALLEILQYLKTHDSEVDIKFDSNYCTISAKEQFYDVVHIPFQVNHLKTCYYRIYHGINPSEDVKIFGGIAWEVMNILKEHFPSKIHIYQENLEICDPYYKPLTTKEEVRRQASCLEARKETQYLLTVDELEDLWAVLDTSIKINDFKIQTNLLETLLNPEFTSNARLVQSFCHELIHELIEKEQSQSLFKVQELSINLKTRYEDAKRIEESKEEEEQEASPGKSKSISALSDQESTFERPMSMRVCMFQINESNNLERITNLLQNLHSFSSENLFKLAHKYDLDQKLIRIIQKYCNGDYGFDLNVSKIGSFQRNYFRVIMKTFTTEVLVDKLADSDFFELYGQLIQEALIFAYDYTFKIDMPAGCKIFEFLRESLDIFNLLMNPKFLPNLSGILEIFAKLQERLQKVSMSGENSKVGSTNNDFLMKFLETNFTKDTGVDEIDVDKNFTENNPKLQENLVNCCPKLSGFGERLVYLRCKFEAIAEYTNTSNHILPGLFGSNDRPLYNEGISKIQTEELKFGQDTNYGIDPTDPKKDYTRLSRDYVRSYQDVKNGYYDKENLGNRINEENEYKRSKNSKEISHKSFVPREPHYYSGQNYNERPLDYNGSYKLKTCTKDRHGRDLDTSPMNKDSVASPISYQSNNAYVEEPDLRYGETHGRTTFQRNPYE</sequence>
<proteinExistence type="predicted"/>
<dbReference type="AlphaFoldDB" id="A0AAD1X5C8"/>
<evidence type="ECO:0000256" key="1">
    <source>
        <dbReference type="SAM" id="MobiDB-lite"/>
    </source>
</evidence>
<evidence type="ECO:0000313" key="2">
    <source>
        <dbReference type="EMBL" id="CAI2359357.1"/>
    </source>
</evidence>
<gene>
    <name evidence="2" type="ORF">ECRASSUSDP1_LOCUS645</name>
</gene>
<name>A0AAD1X5C8_EUPCR</name>
<dbReference type="Proteomes" id="UP001295684">
    <property type="component" value="Unassembled WGS sequence"/>
</dbReference>